<dbReference type="EMBL" id="JACHLY010000001">
    <property type="protein sequence ID" value="MBB6000461.1"/>
    <property type="molecule type" value="Genomic_DNA"/>
</dbReference>
<comment type="caution">
    <text evidence="1">The sequence shown here is derived from an EMBL/GenBank/DDBJ whole genome shotgun (WGS) entry which is preliminary data.</text>
</comment>
<proteinExistence type="predicted"/>
<organism evidence="1 2">
    <name type="scientific">Streptomonospora salina</name>
    <dbReference type="NCBI Taxonomy" id="104205"/>
    <lineage>
        <taxon>Bacteria</taxon>
        <taxon>Bacillati</taxon>
        <taxon>Actinomycetota</taxon>
        <taxon>Actinomycetes</taxon>
        <taxon>Streptosporangiales</taxon>
        <taxon>Nocardiopsidaceae</taxon>
        <taxon>Streptomonospora</taxon>
    </lineage>
</organism>
<dbReference type="AlphaFoldDB" id="A0A841EM16"/>
<keyword evidence="1" id="KW-0489">Methyltransferase</keyword>
<dbReference type="InterPro" id="IPR006764">
    <property type="entry name" value="SAM_dep_MeTrfase_SAV2177_type"/>
</dbReference>
<dbReference type="SUPFAM" id="SSF53335">
    <property type="entry name" value="S-adenosyl-L-methionine-dependent methyltransferases"/>
    <property type="match status" value="1"/>
</dbReference>
<dbReference type="GO" id="GO:0032259">
    <property type="term" value="P:methylation"/>
    <property type="evidence" value="ECO:0007669"/>
    <property type="project" value="UniProtKB-KW"/>
</dbReference>
<protein>
    <submittedName>
        <fullName evidence="1">O-methyltransferase involved in polyketide biosynthesis</fullName>
    </submittedName>
</protein>
<keyword evidence="2" id="KW-1185">Reference proteome</keyword>
<evidence type="ECO:0000313" key="2">
    <source>
        <dbReference type="Proteomes" id="UP000578077"/>
    </source>
</evidence>
<gene>
    <name evidence="1" type="ORF">HNR25_004212</name>
</gene>
<dbReference type="InterPro" id="IPR029063">
    <property type="entry name" value="SAM-dependent_MTases_sf"/>
</dbReference>
<evidence type="ECO:0000313" key="1">
    <source>
        <dbReference type="EMBL" id="MBB6000461.1"/>
    </source>
</evidence>
<keyword evidence="1" id="KW-0808">Transferase</keyword>
<dbReference type="GO" id="GO:0008168">
    <property type="term" value="F:methyltransferase activity"/>
    <property type="evidence" value="ECO:0007669"/>
    <property type="project" value="UniProtKB-KW"/>
</dbReference>
<accession>A0A841EM16</accession>
<name>A0A841EM16_9ACTN</name>
<dbReference type="Pfam" id="PF04672">
    <property type="entry name" value="Methyltransf_19"/>
    <property type="match status" value="1"/>
</dbReference>
<dbReference type="Gene3D" id="3.40.50.150">
    <property type="entry name" value="Vaccinia Virus protein VP39"/>
    <property type="match status" value="1"/>
</dbReference>
<sequence length="149" mass="15966">MGSPEGATDYISADVHDPGTVLDGAARTLDFDRPVALMMLGILNYVGGDDEARAIVDRLMGALPSGSYLVIGHPTSDYDPEGMAELLRIWNSANPAEMRARSRAEVTALLEGLELLEPGVVPASRWRPAEGTLYADRDVSQLCGIARKP</sequence>
<dbReference type="Proteomes" id="UP000578077">
    <property type="component" value="Unassembled WGS sequence"/>
</dbReference>
<reference evidence="1 2" key="1">
    <citation type="submission" date="2020-08" db="EMBL/GenBank/DDBJ databases">
        <title>Sequencing the genomes of 1000 actinobacteria strains.</title>
        <authorList>
            <person name="Klenk H.-P."/>
        </authorList>
    </citation>
    <scope>NUCLEOTIDE SEQUENCE [LARGE SCALE GENOMIC DNA]</scope>
    <source>
        <strain evidence="1 2">DSM 44593</strain>
    </source>
</reference>